<keyword evidence="2" id="KW-1185">Reference proteome</keyword>
<dbReference type="EMBL" id="JACCFY010000001">
    <property type="protein sequence ID" value="NYJ78010.1"/>
    <property type="molecule type" value="Genomic_DNA"/>
</dbReference>
<sequence length="72" mass="8334">MGHWLGIQLIWGVQSLICCAVAIRRWTWSDILCRNLRNRLLRQAVILLFMRDRAMTFGAICLLGGDISLRFT</sequence>
<reference evidence="1 2" key="1">
    <citation type="submission" date="2020-07" db="EMBL/GenBank/DDBJ databases">
        <title>Sequencing the genomes of 1000 actinobacteria strains.</title>
        <authorList>
            <person name="Klenk H.-P."/>
        </authorList>
    </citation>
    <scope>NUCLEOTIDE SEQUENCE [LARGE SCALE GENOMIC DNA]</scope>
    <source>
        <strain evidence="1 2">DSM 15475</strain>
    </source>
</reference>
<organism evidence="1 2">
    <name type="scientific">Nesterenkonia xinjiangensis</name>
    <dbReference type="NCBI Taxonomy" id="225327"/>
    <lineage>
        <taxon>Bacteria</taxon>
        <taxon>Bacillati</taxon>
        <taxon>Actinomycetota</taxon>
        <taxon>Actinomycetes</taxon>
        <taxon>Micrococcales</taxon>
        <taxon>Micrococcaceae</taxon>
        <taxon>Nesterenkonia</taxon>
    </lineage>
</organism>
<dbReference type="AlphaFoldDB" id="A0A7Z0GLA4"/>
<evidence type="ECO:0000313" key="1">
    <source>
        <dbReference type="EMBL" id="NYJ78010.1"/>
    </source>
</evidence>
<proteinExistence type="predicted"/>
<gene>
    <name evidence="1" type="ORF">HNR09_001421</name>
</gene>
<evidence type="ECO:0000313" key="2">
    <source>
        <dbReference type="Proteomes" id="UP000535437"/>
    </source>
</evidence>
<accession>A0A7Z0GLA4</accession>
<dbReference type="Proteomes" id="UP000535437">
    <property type="component" value="Unassembled WGS sequence"/>
</dbReference>
<protein>
    <submittedName>
        <fullName evidence="1">Uncharacterized protein</fullName>
    </submittedName>
</protein>
<comment type="caution">
    <text evidence="1">The sequence shown here is derived from an EMBL/GenBank/DDBJ whole genome shotgun (WGS) entry which is preliminary data.</text>
</comment>
<name>A0A7Z0GLA4_9MICC</name>